<dbReference type="EMBL" id="ML736281">
    <property type="protein sequence ID" value="KAE8374562.1"/>
    <property type="molecule type" value="Genomic_DNA"/>
</dbReference>
<protein>
    <submittedName>
        <fullName evidence="1">Uncharacterized protein</fullName>
    </submittedName>
</protein>
<dbReference type="OrthoDB" id="2906425at2759"/>
<organism evidence="1 2">
    <name type="scientific">Aspergillus bertholletiae</name>
    <dbReference type="NCBI Taxonomy" id="1226010"/>
    <lineage>
        <taxon>Eukaryota</taxon>
        <taxon>Fungi</taxon>
        <taxon>Dikarya</taxon>
        <taxon>Ascomycota</taxon>
        <taxon>Pezizomycotina</taxon>
        <taxon>Eurotiomycetes</taxon>
        <taxon>Eurotiomycetidae</taxon>
        <taxon>Eurotiales</taxon>
        <taxon>Aspergillaceae</taxon>
        <taxon>Aspergillus</taxon>
        <taxon>Aspergillus subgen. Circumdati</taxon>
    </lineage>
</organism>
<sequence>MAHCSELLVYRPGIQRLGLGLIPLNLQYKELSPYREAPNSSHHSLQPRKNVTSSNTIAFLLDELLMLLELPDTTQKAMGFTYTSFFTNDPNRQLPSPAEVRILSAMDNRKSPFTVPDLNLFVKFGPHVTPVEATSRINTPETPHFWVQ</sequence>
<dbReference type="Proteomes" id="UP000326198">
    <property type="component" value="Unassembled WGS sequence"/>
</dbReference>
<name>A0A5N7AXJ7_9EURO</name>
<accession>A0A5N7AXJ7</accession>
<gene>
    <name evidence="1" type="ORF">BDV26DRAFT_269690</name>
</gene>
<evidence type="ECO:0000313" key="2">
    <source>
        <dbReference type="Proteomes" id="UP000326198"/>
    </source>
</evidence>
<keyword evidence="2" id="KW-1185">Reference proteome</keyword>
<proteinExistence type="predicted"/>
<dbReference type="AlphaFoldDB" id="A0A5N7AXJ7"/>
<evidence type="ECO:0000313" key="1">
    <source>
        <dbReference type="EMBL" id="KAE8374562.1"/>
    </source>
</evidence>
<reference evidence="1 2" key="1">
    <citation type="submission" date="2019-04" db="EMBL/GenBank/DDBJ databases">
        <title>Friends and foes A comparative genomics studyof 23 Aspergillus species from section Flavi.</title>
        <authorList>
            <consortium name="DOE Joint Genome Institute"/>
            <person name="Kjaerbolling I."/>
            <person name="Vesth T."/>
            <person name="Frisvad J.C."/>
            <person name="Nybo J.L."/>
            <person name="Theobald S."/>
            <person name="Kildgaard S."/>
            <person name="Isbrandt T."/>
            <person name="Kuo A."/>
            <person name="Sato A."/>
            <person name="Lyhne E.K."/>
            <person name="Kogle M.E."/>
            <person name="Wiebenga A."/>
            <person name="Kun R.S."/>
            <person name="Lubbers R.J."/>
            <person name="Makela M.R."/>
            <person name="Barry K."/>
            <person name="Chovatia M."/>
            <person name="Clum A."/>
            <person name="Daum C."/>
            <person name="Haridas S."/>
            <person name="He G."/>
            <person name="LaButti K."/>
            <person name="Lipzen A."/>
            <person name="Mondo S."/>
            <person name="Riley R."/>
            <person name="Salamov A."/>
            <person name="Simmons B.A."/>
            <person name="Magnuson J.K."/>
            <person name="Henrissat B."/>
            <person name="Mortensen U.H."/>
            <person name="Larsen T.O."/>
            <person name="Devries R.P."/>
            <person name="Grigoriev I.V."/>
            <person name="Machida M."/>
            <person name="Baker S.E."/>
            <person name="Andersen M.R."/>
        </authorList>
    </citation>
    <scope>NUCLEOTIDE SEQUENCE [LARGE SCALE GENOMIC DNA]</scope>
    <source>
        <strain evidence="1 2">IBT 29228</strain>
    </source>
</reference>